<gene>
    <name evidence="1" type="ORF">FDP22_01440</name>
</gene>
<dbReference type="EMBL" id="CP040818">
    <property type="protein sequence ID" value="QDL90565.1"/>
    <property type="molecule type" value="Genomic_DNA"/>
</dbReference>
<dbReference type="RefSeq" id="WP_138578833.1">
    <property type="nucleotide sequence ID" value="NZ_CP040818.1"/>
</dbReference>
<evidence type="ECO:0008006" key="3">
    <source>
        <dbReference type="Google" id="ProtNLM"/>
    </source>
</evidence>
<organism evidence="1 2">
    <name type="scientific">Paroceanicella profunda</name>
    <dbReference type="NCBI Taxonomy" id="2579971"/>
    <lineage>
        <taxon>Bacteria</taxon>
        <taxon>Pseudomonadati</taxon>
        <taxon>Pseudomonadota</taxon>
        <taxon>Alphaproteobacteria</taxon>
        <taxon>Rhodobacterales</taxon>
        <taxon>Paracoccaceae</taxon>
        <taxon>Paroceanicella</taxon>
    </lineage>
</organism>
<proteinExistence type="predicted"/>
<sequence length="72" mass="8466">MFEELRAIIAQKVNELEVGSRFNIRDLLGEDWPDGQGAARQLGRDFRANLRDFPEVEDEGKDGENLRWYRRT</sequence>
<dbReference type="KEGG" id="ppru:FDP22_01440"/>
<dbReference type="InterPro" id="IPR010813">
    <property type="entry name" value="DUF1413"/>
</dbReference>
<evidence type="ECO:0000313" key="1">
    <source>
        <dbReference type="EMBL" id="QDL90565.1"/>
    </source>
</evidence>
<dbReference type="Pfam" id="PF07205">
    <property type="entry name" value="DUF1413"/>
    <property type="match status" value="1"/>
</dbReference>
<reference evidence="1 2" key="1">
    <citation type="submission" date="2019-06" db="EMBL/GenBank/DDBJ databases">
        <title>Genome sequence of Rhodobacteraceae bacterium D4M1.</title>
        <authorList>
            <person name="Cao J."/>
        </authorList>
    </citation>
    <scope>NUCLEOTIDE SEQUENCE [LARGE SCALE GENOMIC DNA]</scope>
    <source>
        <strain evidence="1 2">D4M1</strain>
    </source>
</reference>
<dbReference type="OrthoDB" id="7867378at2"/>
<keyword evidence="2" id="KW-1185">Reference proteome</keyword>
<evidence type="ECO:0000313" key="2">
    <source>
        <dbReference type="Proteomes" id="UP000305888"/>
    </source>
</evidence>
<accession>A0A5B8FQC4</accession>
<protein>
    <recommendedName>
        <fullName evidence="3">DUF1413 domain-containing protein</fullName>
    </recommendedName>
</protein>
<dbReference type="AlphaFoldDB" id="A0A5B8FQC4"/>
<dbReference type="Proteomes" id="UP000305888">
    <property type="component" value="Chromosome"/>
</dbReference>
<name>A0A5B8FQC4_9RHOB</name>